<dbReference type="PIRSF" id="PIRSF032285">
    <property type="entry name" value="UCP032285"/>
    <property type="match status" value="1"/>
</dbReference>
<dbReference type="RefSeq" id="WP_045591340.1">
    <property type="nucleotide sequence ID" value="NZ_JYGM01000001.1"/>
</dbReference>
<protein>
    <submittedName>
        <fullName evidence="1">MepB protein</fullName>
    </submittedName>
</protein>
<organism evidence="1 2">
    <name type="scientific">Streptococcus oralis subsp. oralis</name>
    <dbReference type="NCBI Taxonomy" id="1891914"/>
    <lineage>
        <taxon>Bacteria</taxon>
        <taxon>Bacillati</taxon>
        <taxon>Bacillota</taxon>
        <taxon>Bacilli</taxon>
        <taxon>Lactobacillales</taxon>
        <taxon>Streptococcaceae</taxon>
        <taxon>Streptococcus</taxon>
    </lineage>
</organism>
<dbReference type="Proteomes" id="UP000033657">
    <property type="component" value="Unassembled WGS sequence"/>
</dbReference>
<dbReference type="InterPro" id="IPR038231">
    <property type="entry name" value="MepB-like_sf"/>
</dbReference>
<dbReference type="PATRIC" id="fig|28037.209.peg.500"/>
<dbReference type="AlphaFoldDB" id="A0A0F2D397"/>
<dbReference type="EMBL" id="JYGM01000001">
    <property type="protein sequence ID" value="KJQ65373.1"/>
    <property type="molecule type" value="Genomic_DNA"/>
</dbReference>
<accession>A0A0F2D397</accession>
<dbReference type="Gene3D" id="3.40.1350.140">
    <property type="entry name" value="MepB-like"/>
    <property type="match status" value="1"/>
</dbReference>
<proteinExistence type="predicted"/>
<dbReference type="Pfam" id="PF08877">
    <property type="entry name" value="MepB-like"/>
    <property type="match status" value="1"/>
</dbReference>
<sequence>MKILDVLYNFYGDFDFIEEKYNEKYAGILINIKEEQGDKRCRLAKRTPKKEGYFTVFWKKDQDNKNVPYINEDLGTELIIVVIDKDKVGLFIIPKEVAIHKKILSTTNCKGKMSMRFYPPWCTNLNKTALATQKWQLKYYREIDKQA</sequence>
<evidence type="ECO:0000313" key="2">
    <source>
        <dbReference type="Proteomes" id="UP000033657"/>
    </source>
</evidence>
<comment type="caution">
    <text evidence="1">The sequence shown here is derived from an EMBL/GenBank/DDBJ whole genome shotgun (WGS) entry which is preliminary data.</text>
</comment>
<evidence type="ECO:0000313" key="1">
    <source>
        <dbReference type="EMBL" id="KJQ65373.1"/>
    </source>
</evidence>
<gene>
    <name evidence="1" type="ORF">TZ87_00501</name>
</gene>
<reference evidence="1 2" key="1">
    <citation type="submission" date="2015-02" db="EMBL/GenBank/DDBJ databases">
        <title>Evolution of amylase-binding proteins of oral streptococcal species.</title>
        <authorList>
            <person name="Haase E.M."/>
        </authorList>
    </citation>
    <scope>NUCLEOTIDE SEQUENCE [LARGE SCALE GENOMIC DNA]</scope>
    <source>
        <strain evidence="1 2">COL85/1862</strain>
    </source>
</reference>
<dbReference type="OrthoDB" id="4954833at2"/>
<dbReference type="InterPro" id="IPR011235">
    <property type="entry name" value="MepB-like"/>
</dbReference>
<name>A0A0F2D397_STROR</name>